<protein>
    <submittedName>
        <fullName evidence="6">Fe(3+) ions import ATP-binding protein FbpC</fullName>
        <ecNumber evidence="6">3.6.3.30</ecNumber>
    </submittedName>
</protein>
<dbReference type="EC" id="3.6.3.30" evidence="6"/>
<evidence type="ECO:0000313" key="7">
    <source>
        <dbReference type="Proteomes" id="UP000255467"/>
    </source>
</evidence>
<evidence type="ECO:0000256" key="3">
    <source>
        <dbReference type="ARBA" id="ARBA00022741"/>
    </source>
</evidence>
<evidence type="ECO:0000256" key="4">
    <source>
        <dbReference type="ARBA" id="ARBA00022840"/>
    </source>
</evidence>
<dbReference type="SUPFAM" id="SSF52540">
    <property type="entry name" value="P-loop containing nucleoside triphosphate hydrolases"/>
    <property type="match status" value="1"/>
</dbReference>
<dbReference type="PANTHER" id="PTHR43335">
    <property type="entry name" value="ABC TRANSPORTER, ATP-BINDING PROTEIN"/>
    <property type="match status" value="1"/>
</dbReference>
<keyword evidence="3" id="KW-0547">Nucleotide-binding</keyword>
<dbReference type="PANTHER" id="PTHR43335:SF4">
    <property type="entry name" value="ABC TRANSPORTER, ATP-BINDING PROTEIN"/>
    <property type="match status" value="1"/>
</dbReference>
<comment type="similarity">
    <text evidence="1">Belongs to the ABC transporter superfamily.</text>
</comment>
<dbReference type="OrthoDB" id="9804819at2"/>
<feature type="domain" description="ABC transporter" evidence="5">
    <location>
        <begin position="2"/>
        <end position="227"/>
    </location>
</feature>
<dbReference type="PROSITE" id="PS50893">
    <property type="entry name" value="ABC_TRANSPORTER_2"/>
    <property type="match status" value="1"/>
</dbReference>
<dbReference type="GO" id="GO:0016887">
    <property type="term" value="F:ATP hydrolysis activity"/>
    <property type="evidence" value="ECO:0007669"/>
    <property type="project" value="InterPro"/>
</dbReference>
<dbReference type="Gene3D" id="3.40.50.300">
    <property type="entry name" value="P-loop containing nucleotide triphosphate hydrolases"/>
    <property type="match status" value="1"/>
</dbReference>
<keyword evidence="4 6" id="KW-0067">ATP-binding</keyword>
<dbReference type="InterPro" id="IPR017871">
    <property type="entry name" value="ABC_transporter-like_CS"/>
</dbReference>
<dbReference type="Pfam" id="PF00005">
    <property type="entry name" value="ABC_tran"/>
    <property type="match status" value="1"/>
</dbReference>
<evidence type="ECO:0000256" key="1">
    <source>
        <dbReference type="ARBA" id="ARBA00005417"/>
    </source>
</evidence>
<proteinExistence type="inferred from homology"/>
<evidence type="ECO:0000313" key="6">
    <source>
        <dbReference type="EMBL" id="SUA77754.1"/>
    </source>
</evidence>
<dbReference type="InterPro" id="IPR003593">
    <property type="entry name" value="AAA+_ATPase"/>
</dbReference>
<accession>A0A378YKT7</accession>
<name>A0A378YKT7_9NOCA</name>
<dbReference type="PROSITE" id="PS00211">
    <property type="entry name" value="ABC_TRANSPORTER_1"/>
    <property type="match status" value="1"/>
</dbReference>
<organism evidence="6 7">
    <name type="scientific">Nocardia otitidiscaviarum</name>
    <dbReference type="NCBI Taxonomy" id="1823"/>
    <lineage>
        <taxon>Bacteria</taxon>
        <taxon>Bacillati</taxon>
        <taxon>Actinomycetota</taxon>
        <taxon>Actinomycetes</taxon>
        <taxon>Mycobacteriales</taxon>
        <taxon>Nocardiaceae</taxon>
        <taxon>Nocardia</taxon>
    </lineage>
</organism>
<dbReference type="InterPro" id="IPR027417">
    <property type="entry name" value="P-loop_NTPase"/>
</dbReference>
<reference evidence="6 7" key="1">
    <citation type="submission" date="2018-06" db="EMBL/GenBank/DDBJ databases">
        <authorList>
            <consortium name="Pathogen Informatics"/>
            <person name="Doyle S."/>
        </authorList>
    </citation>
    <scope>NUCLEOTIDE SEQUENCE [LARGE SCALE GENOMIC DNA]</scope>
    <source>
        <strain evidence="6 7">NCTC1934</strain>
    </source>
</reference>
<evidence type="ECO:0000256" key="2">
    <source>
        <dbReference type="ARBA" id="ARBA00022448"/>
    </source>
</evidence>
<keyword evidence="7" id="KW-1185">Reference proteome</keyword>
<dbReference type="GO" id="GO:0005524">
    <property type="term" value="F:ATP binding"/>
    <property type="evidence" value="ECO:0007669"/>
    <property type="project" value="UniProtKB-KW"/>
</dbReference>
<gene>
    <name evidence="6" type="primary">fbpC_7</name>
    <name evidence="6" type="ORF">NCTC1934_03165</name>
</gene>
<dbReference type="RefSeq" id="WP_039810904.1">
    <property type="nucleotide sequence ID" value="NZ_UGRY01000002.1"/>
</dbReference>
<dbReference type="SMART" id="SM00382">
    <property type="entry name" value="AAA"/>
    <property type="match status" value="1"/>
</dbReference>
<dbReference type="AlphaFoldDB" id="A0A378YKT7"/>
<evidence type="ECO:0000259" key="5">
    <source>
        <dbReference type="PROSITE" id="PS50893"/>
    </source>
</evidence>
<keyword evidence="2" id="KW-0813">Transport</keyword>
<dbReference type="STRING" id="1406858.GCA_000710895_04972"/>
<dbReference type="InterPro" id="IPR003439">
    <property type="entry name" value="ABC_transporter-like_ATP-bd"/>
</dbReference>
<dbReference type="EMBL" id="UGRY01000002">
    <property type="protein sequence ID" value="SUA77754.1"/>
    <property type="molecule type" value="Genomic_DNA"/>
</dbReference>
<keyword evidence="6" id="KW-0378">Hydrolase</keyword>
<sequence>MITVRGVSKRFGDTVAVDDVSFEAEPGAITYLLGPNGAGKTTVMRMIAGLARPSSGSITINGKTLHDFPNTLREIGFSLGAFARNPQHTATQHLLWQARLGGLPTSTVGAALERVGLERVAGRPVGKFSYGMLQRLGIASALLGDPRTVVLDEPANGLDVEGILWLRELVVGLAAEGKCLLVASHNLTEVEITGTRIVIMGKGAVLSDTTKEELVAKGSEPRRLESAYIDITKGSVEYAAAGGASL</sequence>
<dbReference type="Proteomes" id="UP000255467">
    <property type="component" value="Unassembled WGS sequence"/>
</dbReference>